<evidence type="ECO:0000313" key="2">
    <source>
        <dbReference type="Proteomes" id="UP000002588"/>
    </source>
</evidence>
<keyword evidence="2" id="KW-1185">Reference proteome</keyword>
<organism evidence="1 2">
    <name type="scientific">Azoarcus sp. (strain BH72)</name>
    <dbReference type="NCBI Taxonomy" id="418699"/>
    <lineage>
        <taxon>Bacteria</taxon>
        <taxon>Pseudomonadati</taxon>
        <taxon>Pseudomonadota</taxon>
        <taxon>Betaproteobacteria</taxon>
        <taxon>Rhodocyclales</taxon>
        <taxon>Zoogloeaceae</taxon>
        <taxon>Azoarcus</taxon>
    </lineage>
</organism>
<name>A1K538_AZOSB</name>
<evidence type="ECO:0000313" key="1">
    <source>
        <dbReference type="EMBL" id="CAL93943.1"/>
    </source>
</evidence>
<dbReference type="HOGENOM" id="CLU_2876043_0_0_4"/>
<accession>A1K538</accession>
<sequence length="63" mass="7364">MINKDIVAEGARHFREHKNYKNPYELGSDAFNDFERGWVQALKRADLANATPYLRSCSRHEEP</sequence>
<dbReference type="EMBL" id="AM406670">
    <property type="protein sequence ID" value="CAL93943.1"/>
    <property type="molecule type" value="Genomic_DNA"/>
</dbReference>
<proteinExistence type="predicted"/>
<dbReference type="KEGG" id="azo:azo1326"/>
<dbReference type="RefSeq" id="WP_011765059.1">
    <property type="nucleotide sequence ID" value="NC_008702.1"/>
</dbReference>
<gene>
    <name evidence="1" type="ordered locus">azo1326</name>
</gene>
<dbReference type="AlphaFoldDB" id="A1K538"/>
<dbReference type="Proteomes" id="UP000002588">
    <property type="component" value="Chromosome"/>
</dbReference>
<reference evidence="1 2" key="1">
    <citation type="journal article" date="2006" name="Nat. Biotechnol.">
        <title>Complete genome of the mutualistic, N2-fixing grass endophyte Azoarcus sp. strain BH72.</title>
        <authorList>
            <person name="Krause A."/>
            <person name="Ramakumar A."/>
            <person name="Bartels D."/>
            <person name="Battistoni F."/>
            <person name="Bekel T."/>
            <person name="Boch J."/>
            <person name="Boehm M."/>
            <person name="Friedrich F."/>
            <person name="Hurek T."/>
            <person name="Krause L."/>
            <person name="Linke B."/>
            <person name="McHardy A.C."/>
            <person name="Sarkar A."/>
            <person name="Schneiker S."/>
            <person name="Syed A.A."/>
            <person name="Thauer R."/>
            <person name="Vorhoelter F.-J."/>
            <person name="Weidner S."/>
            <person name="Puehler A."/>
            <person name="Reinhold-Hurek B."/>
            <person name="Kaiser O."/>
            <person name="Goesmann A."/>
        </authorList>
    </citation>
    <scope>NUCLEOTIDE SEQUENCE [LARGE SCALE GENOMIC DNA]</scope>
    <source>
        <strain evidence="1 2">BH72</strain>
    </source>
</reference>
<protein>
    <submittedName>
        <fullName evidence="1">Uncharacterized protein</fullName>
    </submittedName>
</protein>